<dbReference type="WBParaSite" id="TCLT_0000247801-mRNA-1">
    <property type="protein sequence ID" value="TCLT_0000247801-mRNA-1"/>
    <property type="gene ID" value="TCLT_0000247801"/>
</dbReference>
<evidence type="ECO:0000256" key="3">
    <source>
        <dbReference type="ARBA" id="ARBA00026121"/>
    </source>
</evidence>
<gene>
    <name evidence="5" type="ORF">TCLT_LOCUS2479</name>
</gene>
<evidence type="ECO:0000313" key="6">
    <source>
        <dbReference type="Proteomes" id="UP000276776"/>
    </source>
</evidence>
<sequence length="688" mass="78116">MTTKYQTNIPAYSRVLPGPERIHESILISENVYIEELLEYPPNSNVTTLFDLLQHAIRITNNGDFVGEKINGIYKWVSYEQVFKESHKIGSALLQLGIGAGESNRVGLAGNNSTRYIIAQYALINYSIILVPLYHNYNWKILCDIIEDCNLEVIFCDNYERANTFITKVEQGLLKCLKQIIVFEGSKQEIDSKIIQSSSVKVYDWDSMLSLGNTYLKPVTPPSPSSTHKGVQLSHRAVLAAMSGIYMQLKMPPKGIVLDNNDIYFSFLSSAHIYEQLIEVLMIYVGGKIGLFTGDPKNLINDIQILQPTILALVPRVLNRYHDLIMENIQKKNFIKRFIFRIAMQENLLFCYFYFNFNFFFWTELRIIFSKLQQLANGKLKHNTIWDKLVFRKIRASFGGKLRLITTGGAPVADNVMNFTRVVYGCLLLEGYGQTECSAAGALSLPADTASGHVGGPSPWAQIKLVSVEELGYDAKNDVGEVCFRGAGLMTAYFNNPKLTSQAIDDEGWLHTNDIGMWLPNGSLRIIDRKNNLFKLAQADYVSPERIENIYLQHALVKQVSLVKNTIFVYGSAIHAFLVAVVVVDIEKLHNEIQKVNKKIINYNVKSQTSAEEFLENLNVRRYFLALLRNFGCNKGLSSLEQIKNVHLVKDEFTVEDGLLTPTMKIIRKKLEEKFETILNKMYSENIN</sequence>
<dbReference type="InterPro" id="IPR000873">
    <property type="entry name" value="AMP-dep_synth/lig_dom"/>
</dbReference>
<evidence type="ECO:0000256" key="2">
    <source>
        <dbReference type="ARBA" id="ARBA00022832"/>
    </source>
</evidence>
<dbReference type="PANTHER" id="PTHR43272">
    <property type="entry name" value="LONG-CHAIN-FATTY-ACID--COA LIGASE"/>
    <property type="match status" value="1"/>
</dbReference>
<dbReference type="EMBL" id="UYYF01000518">
    <property type="protein sequence ID" value="VDM98456.1"/>
    <property type="molecule type" value="Genomic_DNA"/>
</dbReference>
<dbReference type="AlphaFoldDB" id="A0A0N5CQH8"/>
<keyword evidence="1" id="KW-0436">Ligase</keyword>
<proteinExistence type="predicted"/>
<reference evidence="7" key="1">
    <citation type="submission" date="2017-02" db="UniProtKB">
        <authorList>
            <consortium name="WormBaseParasite"/>
        </authorList>
    </citation>
    <scope>IDENTIFICATION</scope>
</reference>
<keyword evidence="2" id="KW-0443">Lipid metabolism</keyword>
<dbReference type="InterPro" id="IPR042099">
    <property type="entry name" value="ANL_N_sf"/>
</dbReference>
<dbReference type="GO" id="GO:0004467">
    <property type="term" value="F:long-chain fatty acid-CoA ligase activity"/>
    <property type="evidence" value="ECO:0007669"/>
    <property type="project" value="UniProtKB-EC"/>
</dbReference>
<evidence type="ECO:0000313" key="7">
    <source>
        <dbReference type="WBParaSite" id="TCLT_0000247801-mRNA-1"/>
    </source>
</evidence>
<organism evidence="7">
    <name type="scientific">Thelazia callipaeda</name>
    <name type="common">Oriental eyeworm</name>
    <name type="synonym">Parasitic nematode</name>
    <dbReference type="NCBI Taxonomy" id="103827"/>
    <lineage>
        <taxon>Eukaryota</taxon>
        <taxon>Metazoa</taxon>
        <taxon>Ecdysozoa</taxon>
        <taxon>Nematoda</taxon>
        <taxon>Chromadorea</taxon>
        <taxon>Rhabditida</taxon>
        <taxon>Spirurina</taxon>
        <taxon>Spiruromorpha</taxon>
        <taxon>Thelazioidea</taxon>
        <taxon>Thelaziidae</taxon>
        <taxon>Thelazia</taxon>
    </lineage>
</organism>
<reference evidence="5 6" key="2">
    <citation type="submission" date="2018-11" db="EMBL/GenBank/DDBJ databases">
        <authorList>
            <consortium name="Pathogen Informatics"/>
        </authorList>
    </citation>
    <scope>NUCLEOTIDE SEQUENCE [LARGE SCALE GENOMIC DNA]</scope>
</reference>
<dbReference type="Pfam" id="PF00501">
    <property type="entry name" value="AMP-binding"/>
    <property type="match status" value="1"/>
</dbReference>
<dbReference type="OMA" id="FDHNDVY"/>
<name>A0A0N5CQH8_THECL</name>
<feature type="domain" description="AMP-dependent synthetase/ligase" evidence="4">
    <location>
        <begin position="73"/>
        <end position="494"/>
    </location>
</feature>
<dbReference type="OrthoDB" id="1700726at2759"/>
<evidence type="ECO:0000256" key="1">
    <source>
        <dbReference type="ARBA" id="ARBA00022598"/>
    </source>
</evidence>
<dbReference type="EC" id="6.2.1.3" evidence="3"/>
<evidence type="ECO:0000313" key="5">
    <source>
        <dbReference type="EMBL" id="VDM98456.1"/>
    </source>
</evidence>
<dbReference type="STRING" id="103827.A0A0N5CQH8"/>
<dbReference type="GO" id="GO:0005783">
    <property type="term" value="C:endoplasmic reticulum"/>
    <property type="evidence" value="ECO:0007669"/>
    <property type="project" value="TreeGrafter"/>
</dbReference>
<accession>A0A0N5CQH8</accession>
<protein>
    <recommendedName>
        <fullName evidence="3">long-chain-fatty-acid--CoA ligase</fullName>
        <ecNumber evidence="3">6.2.1.3</ecNumber>
    </recommendedName>
</protein>
<dbReference type="Gene3D" id="3.40.50.12780">
    <property type="entry name" value="N-terminal domain of ligase-like"/>
    <property type="match status" value="1"/>
</dbReference>
<evidence type="ECO:0000259" key="4">
    <source>
        <dbReference type="Pfam" id="PF00501"/>
    </source>
</evidence>
<keyword evidence="6" id="KW-1185">Reference proteome</keyword>
<dbReference type="GO" id="GO:0016020">
    <property type="term" value="C:membrane"/>
    <property type="evidence" value="ECO:0007669"/>
    <property type="project" value="TreeGrafter"/>
</dbReference>
<dbReference type="PANTHER" id="PTHR43272:SF89">
    <property type="entry name" value="LONG-CHAIN-FATTY-ACID--COA LIGASE"/>
    <property type="match status" value="1"/>
</dbReference>
<keyword evidence="2" id="KW-0276">Fatty acid metabolism</keyword>
<dbReference type="Proteomes" id="UP000276776">
    <property type="component" value="Unassembled WGS sequence"/>
</dbReference>
<dbReference type="SUPFAM" id="SSF56801">
    <property type="entry name" value="Acetyl-CoA synthetase-like"/>
    <property type="match status" value="1"/>
</dbReference>